<organism evidence="3 4">
    <name type="scientific">Cyprinus carpio</name>
    <name type="common">Common carp</name>
    <dbReference type="NCBI Taxonomy" id="7962"/>
    <lineage>
        <taxon>Eukaryota</taxon>
        <taxon>Metazoa</taxon>
        <taxon>Chordata</taxon>
        <taxon>Craniata</taxon>
        <taxon>Vertebrata</taxon>
        <taxon>Euteleostomi</taxon>
        <taxon>Actinopterygii</taxon>
        <taxon>Neopterygii</taxon>
        <taxon>Teleostei</taxon>
        <taxon>Ostariophysi</taxon>
        <taxon>Cypriniformes</taxon>
        <taxon>Cyprinidae</taxon>
        <taxon>Cyprininae</taxon>
        <taxon>Cyprinus</taxon>
    </lineage>
</organism>
<evidence type="ECO:0000313" key="4">
    <source>
        <dbReference type="Proteomes" id="UP000694701"/>
    </source>
</evidence>
<feature type="compositionally biased region" description="Acidic residues" evidence="1">
    <location>
        <begin position="1110"/>
        <end position="1123"/>
    </location>
</feature>
<feature type="compositionally biased region" description="Basic and acidic residues" evidence="1">
    <location>
        <begin position="403"/>
        <end position="427"/>
    </location>
</feature>
<feature type="compositionally biased region" description="Polar residues" evidence="1">
    <location>
        <begin position="169"/>
        <end position="179"/>
    </location>
</feature>
<feature type="compositionally biased region" description="Polar residues" evidence="1">
    <location>
        <begin position="663"/>
        <end position="676"/>
    </location>
</feature>
<feature type="compositionally biased region" description="Low complexity" evidence="1">
    <location>
        <begin position="1393"/>
        <end position="1406"/>
    </location>
</feature>
<feature type="compositionally biased region" description="Basic and acidic residues" evidence="1">
    <location>
        <begin position="1213"/>
        <end position="1268"/>
    </location>
</feature>
<evidence type="ECO:0000313" key="3">
    <source>
        <dbReference type="Ensembl" id="ENSCCRP00020016284.1"/>
    </source>
</evidence>
<dbReference type="PANTHER" id="PTHR23034:SF2">
    <property type="entry name" value="GLUTAMATE-RICH PROTEIN 3"/>
    <property type="match status" value="1"/>
</dbReference>
<evidence type="ECO:0000259" key="2">
    <source>
        <dbReference type="Pfam" id="PF15257"/>
    </source>
</evidence>
<feature type="compositionally biased region" description="Polar residues" evidence="1">
    <location>
        <begin position="1616"/>
        <end position="1627"/>
    </location>
</feature>
<feature type="compositionally biased region" description="Basic and acidic residues" evidence="1">
    <location>
        <begin position="906"/>
        <end position="997"/>
    </location>
</feature>
<dbReference type="InterPro" id="IPR048257">
    <property type="entry name" value="DUF4590"/>
</dbReference>
<accession>A0A8C2CRR1</accession>
<feature type="compositionally biased region" description="Polar residues" evidence="1">
    <location>
        <begin position="1570"/>
        <end position="1592"/>
    </location>
</feature>
<feature type="compositionally biased region" description="Polar residues" evidence="1">
    <location>
        <begin position="1130"/>
        <end position="1139"/>
    </location>
</feature>
<feature type="compositionally biased region" description="Basic and acidic residues" evidence="1">
    <location>
        <begin position="745"/>
        <end position="805"/>
    </location>
</feature>
<feature type="compositionally biased region" description="Basic and acidic residues" evidence="1">
    <location>
        <begin position="1362"/>
        <end position="1377"/>
    </location>
</feature>
<sequence>MSHLNQGLISAYNSLADKHLTGYFNNARIRRHLKKVGLITRSGRIVPDKEYKHKLIQRAHQRHVRECLAQAIFHKVLDMERLHQTEIKRKLEEFARRERIYKMKAERTKRYEDEPMLMLSPRPPTRPKVSHAQHSGPEGEHSESTESPSSSRPNTAPGTMQRPVRLKPLNSNSATASLKRTSPRHRPRDRDRDSSNDTDQPLSYTLERDVKKHLTTTDFSSTVSPYRLPVINNYVTPVPPLTKKNERGPRANGTLRGRKLRPTTAPIAATEPSSLQRTSAQSKVLVSMVYFGKSVHLSHDLMDLRDEVKVFQQHCGGENLCVYKGKLREGEVFQFVSRRHQGFPFSLTFILNGLQVDRLSSCCEFKHRKGSRLGGRHGHFGFCGVEGASPCYKCIIAMGLDKKPTPPQKRMKEELPTSKSPDAKEATDVDEDIETQSNAELDTPQEMETEPNRETRGQKKTKDDYEEDFEADDEGPVEDGDEAEEKLASAATGEEKETETRDENDINEEKSNSDSDDTNMSKVKRSSSVSSGRTSSLSSNDNDNSERDIVEDTKEITTADVPEESLHAEEVLTTAETKPEETEATESSDVTLPQAAVEDSGTQDSPVDGMEKSNLEMSEDTDKKEGTEDEQSGEHAKPEDKPQENQPERAKSMQEKLAEAILKQSQCSSEPEFSDTSTEEDEGASVKIQKDGQGAEMAEITLPQPSNTQDDIPDESGANSQEAACEERVHVEMGRLTEETNTQEPHFHTEEEVQEIDETKEGAESLDMEEKQTEERSESTNEVEQPDKREEVKTETEEAQEKVMDGDNTIAEVQDSLVQEPETHAEMLDSENTDTEVPEMKGEGSACQTENGTETGAGDTERQRDADDADQNIERRSDGQIDRDEREDLADEAGDDRSTGEMVQETDGKVDDGGSVGKVEDGEKSSEGKAEEEATEKLEVEDRLENLGMEEAVKLGEEETQGSEKENEGGHDLNAEDKENEDSTEKGKDVVNDKHYEDEAEELSSEAGIRQNDSEGGQDVSTQGNEIEYDGLNDEQNETEDGEQVRNKLTVEAEEEGQEKPNSEDDIGGETKKVKGETMEDGIQKEEEAKVEDKKIDEMAEGTDGNCVENELETGEELVEEPEKEVTDMNKISENTLDTGNGKEEAVSDENTAQKLEVNFEVQNEGSVSQEKLNEIGSRGAPNDDIEASTKEEVDEPTGVNNDLLDGNMDNENGERQDVSLEEAEKVEEYFQEELQDKSESETTGDRAQDVLGDYEKPETDKDMKEIEKDDDNEQETENKSDAELVPSERESQLGDEHEDQASDNQKADKQDDKEESDKELETSATTLIENVTSQITQEMVNKDTENDIVSADATAEEPNESELKGTDTELRSRDAPEVMDVDPVEPLEKKGNSVNNDGGSSVSHSLESQPVEKVKKGVKGPVLSIDSEDLAIHSTALTKAAGVDLVSNWINIHQESRYFQTFIDDEEGLILEETEERLNGEVLNATDTPTSTDIEGLDETLKSRDETATPVRKILDENAESVAESLKTETKVEAIESDAHTNHSKDSLHTSTKDERVKEAGDTRGSLVTIWSRQSNGGHTNQKDTSGQETSMPDDVINLETTATSKDIQERTPSENEQQDVSTNVDLNAKESERSNQPNMTDKTTHLFQTEEASNGETLESSECIEPHSPTITVITDLTIINKSENRIQDDTASVDFHSSQSDGSRNVDGNRKTKVIDGHFKQTLTNRDTLSTFSLDDSRFFGPTGYPRLTTAHTENSY</sequence>
<feature type="compositionally biased region" description="Acidic residues" evidence="1">
    <location>
        <begin position="1027"/>
        <end position="1042"/>
    </location>
</feature>
<feature type="region of interest" description="Disordered" evidence="1">
    <location>
        <begin position="1536"/>
        <end position="1644"/>
    </location>
</feature>
<feature type="compositionally biased region" description="Basic and acidic residues" evidence="1">
    <location>
        <begin position="609"/>
        <end position="658"/>
    </location>
</feature>
<feature type="domain" description="DUF4590" evidence="2">
    <location>
        <begin position="296"/>
        <end position="409"/>
    </location>
</feature>
<feature type="compositionally biased region" description="Basic and acidic residues" evidence="1">
    <location>
        <begin position="1277"/>
        <end position="1296"/>
    </location>
</feature>
<feature type="compositionally biased region" description="Basic and acidic residues" evidence="1">
    <location>
        <begin position="1306"/>
        <end position="1322"/>
    </location>
</feature>
<dbReference type="Proteomes" id="UP000694701">
    <property type="component" value="Unplaced"/>
</dbReference>
<feature type="region of interest" description="Disordered" evidence="1">
    <location>
        <begin position="112"/>
        <end position="209"/>
    </location>
</feature>
<feature type="compositionally biased region" description="Basic and acidic residues" evidence="1">
    <location>
        <begin position="859"/>
        <end position="886"/>
    </location>
</feature>
<feature type="region of interest" description="Disordered" evidence="1">
    <location>
        <begin position="239"/>
        <end position="276"/>
    </location>
</feature>
<feature type="region of interest" description="Disordered" evidence="1">
    <location>
        <begin position="403"/>
        <end position="1416"/>
    </location>
</feature>
<feature type="compositionally biased region" description="Acidic residues" evidence="1">
    <location>
        <begin position="464"/>
        <end position="484"/>
    </location>
</feature>
<protein>
    <recommendedName>
        <fullName evidence="2">DUF4590 domain-containing protein</fullName>
    </recommendedName>
</protein>
<feature type="compositionally biased region" description="Acidic residues" evidence="1">
    <location>
        <begin position="828"/>
        <end position="837"/>
    </location>
</feature>
<feature type="compositionally biased region" description="Basic and acidic residues" evidence="1">
    <location>
        <begin position="544"/>
        <end position="557"/>
    </location>
</feature>
<dbReference type="Ensembl" id="ENSCCRT00020017910.1">
    <property type="protein sequence ID" value="ENSCCRP00020016284.1"/>
    <property type="gene ID" value="ENSCCRG00020007813.1"/>
</dbReference>
<feature type="compositionally biased region" description="Basic and acidic residues" evidence="1">
    <location>
        <begin position="1536"/>
        <end position="1563"/>
    </location>
</feature>
<evidence type="ECO:0000256" key="1">
    <source>
        <dbReference type="SAM" id="MobiDB-lite"/>
    </source>
</evidence>
<reference evidence="3" key="1">
    <citation type="submission" date="2025-08" db="UniProtKB">
        <authorList>
            <consortium name="Ensembl"/>
        </authorList>
    </citation>
    <scope>IDENTIFICATION</scope>
</reference>
<feature type="compositionally biased region" description="Polar residues" evidence="1">
    <location>
        <begin position="1161"/>
        <end position="1171"/>
    </location>
</feature>
<feature type="compositionally biased region" description="Basic and acidic residues" evidence="1">
    <location>
        <begin position="450"/>
        <end position="463"/>
    </location>
</feature>
<dbReference type="PANTHER" id="PTHR23034">
    <property type="entry name" value="GLUTAMATE-RICH PROTEIN 3"/>
    <property type="match status" value="1"/>
</dbReference>
<proteinExistence type="predicted"/>
<feature type="compositionally biased region" description="Polar residues" evidence="1">
    <location>
        <begin position="1323"/>
        <end position="1340"/>
    </location>
</feature>
<feature type="compositionally biased region" description="Basic and acidic residues" evidence="1">
    <location>
        <begin position="1058"/>
        <end position="1098"/>
    </location>
</feature>
<name>A0A8C2CRR1_CYPCA</name>
<feature type="compositionally biased region" description="Basic and acidic residues" evidence="1">
    <location>
        <begin position="725"/>
        <end position="738"/>
    </location>
</feature>
<feature type="compositionally biased region" description="Low complexity" evidence="1">
    <location>
        <begin position="526"/>
        <end position="542"/>
    </location>
</feature>
<dbReference type="InterPro" id="IPR027962">
    <property type="entry name" value="ERICH3"/>
</dbReference>
<feature type="compositionally biased region" description="Basic and acidic residues" evidence="1">
    <location>
        <begin position="493"/>
        <end position="513"/>
    </location>
</feature>
<dbReference type="Pfam" id="PF15257">
    <property type="entry name" value="DUF4590"/>
    <property type="match status" value="1"/>
</dbReference>